<comment type="caution">
    <text evidence="4">The sequence shown here is derived from an EMBL/GenBank/DDBJ whole genome shotgun (WGS) entry which is preliminary data.</text>
</comment>
<keyword evidence="5" id="KW-1185">Reference proteome</keyword>
<evidence type="ECO:0000256" key="2">
    <source>
        <dbReference type="ARBA" id="ARBA00022917"/>
    </source>
</evidence>
<dbReference type="InterPro" id="IPR007214">
    <property type="entry name" value="YbaK/aa-tRNA-synth-assoc-dom"/>
</dbReference>
<dbReference type="Proteomes" id="UP000013785">
    <property type="component" value="Unassembled WGS sequence"/>
</dbReference>
<dbReference type="Pfam" id="PF04073">
    <property type="entry name" value="tRNA_edit"/>
    <property type="match status" value="1"/>
</dbReference>
<organism evidence="4 5">
    <name type="scientific">Enterococcus phoeniculicola ATCC BAA-412</name>
    <dbReference type="NCBI Taxonomy" id="1158610"/>
    <lineage>
        <taxon>Bacteria</taxon>
        <taxon>Bacillati</taxon>
        <taxon>Bacillota</taxon>
        <taxon>Bacilli</taxon>
        <taxon>Lactobacillales</taxon>
        <taxon>Enterococcaceae</taxon>
        <taxon>Enterococcus</taxon>
    </lineage>
</organism>
<dbReference type="FunFam" id="3.90.960.10:FF:000005">
    <property type="entry name" value="Putative prolyl-tRNA synthetase"/>
    <property type="match status" value="1"/>
</dbReference>
<dbReference type="GO" id="GO:0006412">
    <property type="term" value="P:translation"/>
    <property type="evidence" value="ECO:0007669"/>
    <property type="project" value="UniProtKB-KW"/>
</dbReference>
<evidence type="ECO:0000256" key="1">
    <source>
        <dbReference type="ARBA" id="ARBA00010201"/>
    </source>
</evidence>
<dbReference type="InterPro" id="IPR036754">
    <property type="entry name" value="YbaK/aa-tRNA-synt-asso_dom_sf"/>
</dbReference>
<dbReference type="EMBL" id="AJAT01000009">
    <property type="protein sequence ID" value="EOL47189.1"/>
    <property type="molecule type" value="Genomic_DNA"/>
</dbReference>
<dbReference type="STRING" id="154621.RV11_GL002352"/>
<dbReference type="GO" id="GO:0002161">
    <property type="term" value="F:aminoacyl-tRNA deacylase activity"/>
    <property type="evidence" value="ECO:0007669"/>
    <property type="project" value="InterPro"/>
</dbReference>
<feature type="domain" description="YbaK/aminoacyl-tRNA synthetase-associated" evidence="3">
    <location>
        <begin position="22"/>
        <end position="147"/>
    </location>
</feature>
<dbReference type="PANTHER" id="PTHR31423:SF3">
    <property type="entry name" value="PROLYL-TRNA SYNTHETASE ASSOCIATED DOMAIN-CONTAINING PROTEIN 1-RELATED"/>
    <property type="match status" value="1"/>
</dbReference>
<dbReference type="eggNOG" id="COG3760">
    <property type="taxonomic scope" value="Bacteria"/>
</dbReference>
<dbReference type="PATRIC" id="fig|1158610.3.peg.696"/>
<dbReference type="PANTHER" id="PTHR31423">
    <property type="entry name" value="YBAK DOMAIN-CONTAINING PROTEIN"/>
    <property type="match status" value="1"/>
</dbReference>
<evidence type="ECO:0000313" key="5">
    <source>
        <dbReference type="Proteomes" id="UP000013785"/>
    </source>
</evidence>
<dbReference type="SUPFAM" id="SSF55826">
    <property type="entry name" value="YbaK/ProRS associated domain"/>
    <property type="match status" value="1"/>
</dbReference>
<evidence type="ECO:0000259" key="3">
    <source>
        <dbReference type="Pfam" id="PF04073"/>
    </source>
</evidence>
<sequence>MDRNEVLDLLKQENIDYLMEEHPAVETIQEMERLALLNSETIVKNIFLRDDKKRNYYLLIVEKSKQINLKELRKLLDTRPLTFASEKDLFDYLGLVKGAVTPLGLLNDTTNRVQLVIDEEIKQFATVGVHPIDNEATVWLALDDLHKIIKKNGNEIRYISLK</sequence>
<accession>R3TZZ4</accession>
<dbReference type="RefSeq" id="WP_010767393.1">
    <property type="nucleotide sequence ID" value="NZ_ASWE01000004.1"/>
</dbReference>
<dbReference type="OrthoDB" id="9798587at2"/>
<dbReference type="InterPro" id="IPR040285">
    <property type="entry name" value="ProX/PRXD1"/>
</dbReference>
<comment type="similarity">
    <text evidence="1">Belongs to the PRORSD1 family.</text>
</comment>
<dbReference type="CDD" id="cd04335">
    <property type="entry name" value="PrdX_deacylase"/>
    <property type="match status" value="1"/>
</dbReference>
<keyword evidence="2" id="KW-0648">Protein biosynthesis</keyword>
<gene>
    <name evidence="4" type="ORF">UC3_00720</name>
</gene>
<dbReference type="Gene3D" id="3.90.960.10">
    <property type="entry name" value="YbaK/aminoacyl-tRNA synthetase-associated domain"/>
    <property type="match status" value="1"/>
</dbReference>
<evidence type="ECO:0000313" key="4">
    <source>
        <dbReference type="EMBL" id="EOL47189.1"/>
    </source>
</evidence>
<name>R3TZZ4_9ENTE</name>
<dbReference type="HOGENOM" id="CLU_104635_0_0_9"/>
<protein>
    <recommendedName>
        <fullName evidence="3">YbaK/aminoacyl-tRNA synthetase-associated domain-containing protein</fullName>
    </recommendedName>
</protein>
<reference evidence="4 5" key="1">
    <citation type="submission" date="2013-02" db="EMBL/GenBank/DDBJ databases">
        <title>The Genome Sequence of Enterococcus phoeniculicola BAA-412.</title>
        <authorList>
            <consortium name="The Broad Institute Genome Sequencing Platform"/>
            <consortium name="The Broad Institute Genome Sequencing Center for Infectious Disease"/>
            <person name="Earl A.M."/>
            <person name="Gilmore M.S."/>
            <person name="Lebreton F."/>
            <person name="Walker B."/>
            <person name="Young S.K."/>
            <person name="Zeng Q."/>
            <person name="Gargeya S."/>
            <person name="Fitzgerald M."/>
            <person name="Haas B."/>
            <person name="Abouelleil A."/>
            <person name="Alvarado L."/>
            <person name="Arachchi H.M."/>
            <person name="Berlin A.M."/>
            <person name="Chapman S.B."/>
            <person name="Dewar J."/>
            <person name="Goldberg J."/>
            <person name="Griggs A."/>
            <person name="Gujja S."/>
            <person name="Hansen M."/>
            <person name="Howarth C."/>
            <person name="Imamovic A."/>
            <person name="Larimer J."/>
            <person name="McCowan C."/>
            <person name="Murphy C."/>
            <person name="Neiman D."/>
            <person name="Pearson M."/>
            <person name="Priest M."/>
            <person name="Roberts A."/>
            <person name="Saif S."/>
            <person name="Shea T."/>
            <person name="Sisk P."/>
            <person name="Sykes S."/>
            <person name="Wortman J."/>
            <person name="Nusbaum C."/>
            <person name="Birren B."/>
        </authorList>
    </citation>
    <scope>NUCLEOTIDE SEQUENCE [LARGE SCALE GENOMIC DNA]</scope>
    <source>
        <strain evidence="4 5">ATCC BAA-412</strain>
    </source>
</reference>
<proteinExistence type="inferred from homology"/>
<dbReference type="AlphaFoldDB" id="R3TZZ4"/>